<sequence length="899" mass="100629">MSKMGEKRKAGGHSGDRGRPEKKAKQVEAKEAKSKLVFEPRPDWHAISLPPVEQNEVKTLPPQRTIDDLHNYAHALLEAENATYNASHLSGSSSHKFLSTIMSSGTLEDKVSALTLLVQESPLHTVKAFENLLGLAKKKSRNQALMAVAALKDLLGQGVMLPDRKLRAFGKQPAILSALQGKGSNWSHGDALSGGIEKKHLMVWAFEDWLKKKYFELLQVLESWCNDEIEYSRSRAITYVWELLKDKPEQEENLLRLLVNKLGDTDRKIASRASYLLLQLENTHPAMRMVVTNSIEADCLFKPNQSQHAKYYAIITLNQTILSQKEEAIASRLLGIYFSLFTQLLKPVEEKRAATKPESNGKQQGGGGKAGKMAAKKRKAEERNEEAENQLREKMMAQVLTGVNRAFPFADTSDPTFEKQMDTIFRVAHSANFNTAIQALLLIQQISSAKHYGAERFYRTLYESLLDPRLATSSKQVMYLNLLYKSLKSDLNAKRVQAFVKRLLQVITMHDPPFVCGILYLISELEATFPSIRTMITEPEVDEEDEEEHFADVPEADPEATTTMHPDRQSAQDAAAPKLRAYDPRKRNPEHAHADRTALWDLLPFSCHFHPSVSLFASSLMATKEMPPKPDPTHLTLMHFLDRFVYRNAKTKPERAHGASIMQPLAGSSGRADMLVKPGGESAGVSTVPVNSEAFWRKKVEDVAADEVFFHSYFNQAGKSKMLDKKAKKMEKKDAIDFDGEGSEGEEDEAEEEEIWEALSKSRPDIEGPDADDDLSIGDLEDAYSDDEDGSEPGLDLGGDDADFAEGGAEDEDLQNEFANMDGLDMNELESDDDALLGSDDEAAVELESEDDEEDAKVSEKTKRNRDKRKEKKKLKSLPTFASVEDYAKLLADEPDEEY</sequence>
<accession>A0A9W7W7C3</accession>
<proteinExistence type="inferred from homology"/>
<dbReference type="GO" id="GO:0005634">
    <property type="term" value="C:nucleus"/>
    <property type="evidence" value="ECO:0007669"/>
    <property type="project" value="UniProtKB-ARBA"/>
</dbReference>
<keyword evidence="5" id="KW-1185">Reference proteome</keyword>
<dbReference type="OrthoDB" id="28947at2759"/>
<dbReference type="EMBL" id="RIBY02000047">
    <property type="protein sequence ID" value="KAH9845511.1"/>
    <property type="molecule type" value="Genomic_DNA"/>
</dbReference>
<evidence type="ECO:0000256" key="1">
    <source>
        <dbReference type="ARBA" id="ARBA00007797"/>
    </source>
</evidence>
<dbReference type="InterPro" id="IPR016024">
    <property type="entry name" value="ARM-type_fold"/>
</dbReference>
<feature type="region of interest" description="Disordered" evidence="2">
    <location>
        <begin position="1"/>
        <end position="35"/>
    </location>
</feature>
<dbReference type="SUPFAM" id="SSF48371">
    <property type="entry name" value="ARM repeat"/>
    <property type="match status" value="1"/>
</dbReference>
<dbReference type="AlphaFoldDB" id="A0A9W7W7C3"/>
<feature type="region of interest" description="Disordered" evidence="2">
    <location>
        <begin position="351"/>
        <end position="386"/>
    </location>
</feature>
<feature type="compositionally biased region" description="Acidic residues" evidence="2">
    <location>
        <begin position="737"/>
        <end position="756"/>
    </location>
</feature>
<evidence type="ECO:0000259" key="3">
    <source>
        <dbReference type="Pfam" id="PF03914"/>
    </source>
</evidence>
<comment type="similarity">
    <text evidence="1">Belongs to the CBF/MAK21 family.</text>
</comment>
<dbReference type="PANTHER" id="PTHR12048:SF0">
    <property type="entry name" value="CCAAT_ENHANCER-BINDING PROTEIN ZETA"/>
    <property type="match status" value="1"/>
</dbReference>
<dbReference type="InterPro" id="IPR040155">
    <property type="entry name" value="CEBPZ/Mak21-like"/>
</dbReference>
<feature type="region of interest" description="Disordered" evidence="2">
    <location>
        <begin position="557"/>
        <end position="576"/>
    </location>
</feature>
<protein>
    <submittedName>
        <fullName evidence="4">Ribosome biogenesis protein NOC1-like</fullName>
    </submittedName>
</protein>
<dbReference type="InterPro" id="IPR011989">
    <property type="entry name" value="ARM-like"/>
</dbReference>
<reference evidence="4 5" key="2">
    <citation type="journal article" date="2021" name="Curr. Genet.">
        <title>Genetic response to nitrogen starvation in the aggressive Eucalyptus foliar pathogen Teratosphaeria destructans.</title>
        <authorList>
            <person name="Havenga M."/>
            <person name="Wingfield B.D."/>
            <person name="Wingfield M.J."/>
            <person name="Dreyer L.L."/>
            <person name="Roets F."/>
            <person name="Aylward J."/>
        </authorList>
    </citation>
    <scope>NUCLEOTIDE SEQUENCE [LARGE SCALE GENOMIC DNA]</scope>
    <source>
        <strain evidence="4">CMW44962</strain>
    </source>
</reference>
<dbReference type="Proteomes" id="UP001138500">
    <property type="component" value="Unassembled WGS sequence"/>
</dbReference>
<evidence type="ECO:0000256" key="2">
    <source>
        <dbReference type="SAM" id="MobiDB-lite"/>
    </source>
</evidence>
<dbReference type="Gene3D" id="1.25.10.10">
    <property type="entry name" value="Leucine-rich Repeat Variant"/>
    <property type="match status" value="1"/>
</dbReference>
<dbReference type="InterPro" id="IPR005612">
    <property type="entry name" value="CCAAT-binding_factor"/>
</dbReference>
<feature type="compositionally biased region" description="Acidic residues" evidence="2">
    <location>
        <begin position="844"/>
        <end position="855"/>
    </location>
</feature>
<evidence type="ECO:0000313" key="4">
    <source>
        <dbReference type="EMBL" id="KAH9845511.1"/>
    </source>
</evidence>
<feature type="region of interest" description="Disordered" evidence="2">
    <location>
        <begin position="733"/>
        <end position="812"/>
    </location>
</feature>
<comment type="caution">
    <text evidence="4">The sequence shown here is derived from an EMBL/GenBank/DDBJ whole genome shotgun (WGS) entry which is preliminary data.</text>
</comment>
<organism evidence="4 5">
    <name type="scientific">Teratosphaeria destructans</name>
    <dbReference type="NCBI Taxonomy" id="418781"/>
    <lineage>
        <taxon>Eukaryota</taxon>
        <taxon>Fungi</taxon>
        <taxon>Dikarya</taxon>
        <taxon>Ascomycota</taxon>
        <taxon>Pezizomycotina</taxon>
        <taxon>Dothideomycetes</taxon>
        <taxon>Dothideomycetidae</taxon>
        <taxon>Mycosphaerellales</taxon>
        <taxon>Teratosphaeriaceae</taxon>
        <taxon>Teratosphaeria</taxon>
    </lineage>
</organism>
<name>A0A9W7W7C3_9PEZI</name>
<feature type="compositionally biased region" description="Acidic residues" evidence="2">
    <location>
        <begin position="798"/>
        <end position="812"/>
    </location>
</feature>
<gene>
    <name evidence="4" type="ORF">Tdes44962_MAKER06545</name>
</gene>
<evidence type="ECO:0000313" key="5">
    <source>
        <dbReference type="Proteomes" id="UP001138500"/>
    </source>
</evidence>
<reference evidence="4 5" key="1">
    <citation type="journal article" date="2018" name="IMA Fungus">
        <title>IMA Genome-F 10: Nine draft genome sequences of Claviceps purpurea s.lat., including C. arundinis, C. humidiphila, and C. cf. spartinae, pseudomolecules for the pitch canker pathogen Fusarium circinatum, draft genome of Davidsoniella eucalypti, Grosmannia galeiformis, Quambalaria eucalypti, and Teratosphaeria destructans.</title>
        <authorList>
            <person name="Wingfield B.D."/>
            <person name="Liu M."/>
            <person name="Nguyen H.D."/>
            <person name="Lane F.A."/>
            <person name="Morgan S.W."/>
            <person name="De Vos L."/>
            <person name="Wilken P.M."/>
            <person name="Duong T.A."/>
            <person name="Aylward J."/>
            <person name="Coetzee M.P."/>
            <person name="Dadej K."/>
            <person name="De Beer Z.W."/>
            <person name="Findlay W."/>
            <person name="Havenga M."/>
            <person name="Kolarik M."/>
            <person name="Menzies J.G."/>
            <person name="Naidoo K."/>
            <person name="Pochopski O."/>
            <person name="Shoukouhi P."/>
            <person name="Santana Q.C."/>
            <person name="Seifert K.A."/>
            <person name="Soal N."/>
            <person name="Steenkamp E.T."/>
            <person name="Tatham C.T."/>
            <person name="van der Nest M.A."/>
            <person name="Wingfield M.J."/>
        </authorList>
    </citation>
    <scope>NUCLEOTIDE SEQUENCE [LARGE SCALE GENOMIC DNA]</scope>
    <source>
        <strain evidence="4">CMW44962</strain>
    </source>
</reference>
<feature type="compositionally biased region" description="Acidic residues" evidence="2">
    <location>
        <begin position="767"/>
        <end position="791"/>
    </location>
</feature>
<feature type="domain" description="CCAAT-binding factor" evidence="3">
    <location>
        <begin position="436"/>
        <end position="617"/>
    </location>
</feature>
<dbReference type="Pfam" id="PF03914">
    <property type="entry name" value="CBF"/>
    <property type="match status" value="1"/>
</dbReference>
<dbReference type="PANTHER" id="PTHR12048">
    <property type="entry name" value="CCAAT-BINDING FACTOR-RELATED"/>
    <property type="match status" value="1"/>
</dbReference>
<feature type="region of interest" description="Disordered" evidence="2">
    <location>
        <begin position="844"/>
        <end position="870"/>
    </location>
</feature>